<keyword evidence="4 6" id="KW-0378">Hydrolase</keyword>
<dbReference type="SUPFAM" id="SSF116842">
    <property type="entry name" value="XseB-like"/>
    <property type="match status" value="1"/>
</dbReference>
<evidence type="ECO:0000313" key="9">
    <source>
        <dbReference type="Proteomes" id="UP000718281"/>
    </source>
</evidence>
<evidence type="ECO:0000256" key="6">
    <source>
        <dbReference type="HAMAP-Rule" id="MF_00337"/>
    </source>
</evidence>
<dbReference type="AlphaFoldDB" id="A0A935CCA5"/>
<protein>
    <recommendedName>
        <fullName evidence="6">Exodeoxyribonuclease 7 small subunit</fullName>
        <ecNumber evidence="6">3.1.11.6</ecNumber>
    </recommendedName>
    <alternativeName>
        <fullName evidence="6">Exodeoxyribonuclease VII small subunit</fullName>
        <shortName evidence="6">Exonuclease VII small subunit</shortName>
    </alternativeName>
</protein>
<evidence type="ECO:0000256" key="5">
    <source>
        <dbReference type="ARBA" id="ARBA00022839"/>
    </source>
</evidence>
<dbReference type="Gene3D" id="1.10.287.1040">
    <property type="entry name" value="Exonuclease VII, small subunit"/>
    <property type="match status" value="1"/>
</dbReference>
<evidence type="ECO:0000313" key="7">
    <source>
        <dbReference type="EMBL" id="MBK6299642.1"/>
    </source>
</evidence>
<comment type="subunit">
    <text evidence="6">Heterooligomer composed of large and small subunits.</text>
</comment>
<dbReference type="InterPro" id="IPR003761">
    <property type="entry name" value="Exonuc_VII_S"/>
</dbReference>
<dbReference type="Pfam" id="PF02609">
    <property type="entry name" value="Exonuc_VII_S"/>
    <property type="match status" value="1"/>
</dbReference>
<dbReference type="HAMAP" id="MF_00337">
    <property type="entry name" value="Exonuc_7_S"/>
    <property type="match status" value="1"/>
</dbReference>
<dbReference type="Proteomes" id="UP000718281">
    <property type="component" value="Unassembled WGS sequence"/>
</dbReference>
<evidence type="ECO:0000256" key="2">
    <source>
        <dbReference type="ARBA" id="ARBA00022490"/>
    </source>
</evidence>
<comment type="caution">
    <text evidence="7">The sequence shown here is derived from an EMBL/GenBank/DDBJ whole genome shotgun (WGS) entry which is preliminary data.</text>
</comment>
<keyword evidence="3 6" id="KW-0540">Nuclease</keyword>
<evidence type="ECO:0000313" key="8">
    <source>
        <dbReference type="EMBL" id="MBK7273734.1"/>
    </source>
</evidence>
<comment type="catalytic activity">
    <reaction evidence="6">
        <text>Exonucleolytic cleavage in either 5'- to 3'- or 3'- to 5'-direction to yield nucleoside 5'-phosphates.</text>
        <dbReference type="EC" id="3.1.11.6"/>
    </reaction>
</comment>
<dbReference type="GO" id="GO:0006308">
    <property type="term" value="P:DNA catabolic process"/>
    <property type="evidence" value="ECO:0007669"/>
    <property type="project" value="UniProtKB-UniRule"/>
</dbReference>
<keyword evidence="2 6" id="KW-0963">Cytoplasm</keyword>
<evidence type="ECO:0000256" key="4">
    <source>
        <dbReference type="ARBA" id="ARBA00022801"/>
    </source>
</evidence>
<name>A0A935CCA5_9MICO</name>
<dbReference type="NCBIfam" id="NF002139">
    <property type="entry name" value="PRK00977.1-3"/>
    <property type="match status" value="1"/>
</dbReference>
<dbReference type="Proteomes" id="UP000726105">
    <property type="component" value="Unassembled WGS sequence"/>
</dbReference>
<evidence type="ECO:0000256" key="1">
    <source>
        <dbReference type="ARBA" id="ARBA00009998"/>
    </source>
</evidence>
<evidence type="ECO:0000313" key="10">
    <source>
        <dbReference type="Proteomes" id="UP000726105"/>
    </source>
</evidence>
<dbReference type="NCBIfam" id="TIGR01280">
    <property type="entry name" value="xseB"/>
    <property type="match status" value="1"/>
</dbReference>
<dbReference type="EC" id="3.1.11.6" evidence="6"/>
<keyword evidence="5 6" id="KW-0269">Exonuclease</keyword>
<comment type="function">
    <text evidence="6">Bidirectionally degrades single-stranded DNA into large acid-insoluble oligonucleotides, which are then degraded further into small acid-soluble oligonucleotides.</text>
</comment>
<sequence>MPTDPASKADPADLADLTYEQARDELITIVAQLESGQVPLEQSMSLWHRGEALAAYCAHWLDDAQSKIADAGVVMRIRDDEA</sequence>
<comment type="similarity">
    <text evidence="1 6">Belongs to the XseB family.</text>
</comment>
<accession>A0A935CCA5</accession>
<reference evidence="9 10" key="1">
    <citation type="submission" date="2020-10" db="EMBL/GenBank/DDBJ databases">
        <title>Connecting structure to function with the recovery of over 1000 high-quality activated sludge metagenome-assembled genomes encoding full-length rRNA genes using long-read sequencing.</title>
        <authorList>
            <person name="Singleton C.M."/>
            <person name="Petriglieri F."/>
            <person name="Kristensen J.M."/>
            <person name="Kirkegaard R.H."/>
            <person name="Michaelsen T.Y."/>
            <person name="Andersen M.H."/>
            <person name="Karst S.M."/>
            <person name="Dueholm M.S."/>
            <person name="Nielsen P.H."/>
            <person name="Albertsen M."/>
        </authorList>
    </citation>
    <scope>NUCLEOTIDE SEQUENCE [LARGE SCALE GENOMIC DNA]</scope>
    <source>
        <strain evidence="7">AalE_18-Q3-R2-46_BAT3C.188</strain>
        <strain evidence="8">Ega_18-Q3-R5-49_MAXAC.001</strain>
    </source>
</reference>
<dbReference type="GO" id="GO:0005829">
    <property type="term" value="C:cytosol"/>
    <property type="evidence" value="ECO:0007669"/>
    <property type="project" value="TreeGrafter"/>
</dbReference>
<dbReference type="PANTHER" id="PTHR34137:SF1">
    <property type="entry name" value="EXODEOXYRIBONUCLEASE 7 SMALL SUBUNIT"/>
    <property type="match status" value="1"/>
</dbReference>
<comment type="subcellular location">
    <subcellularLocation>
        <location evidence="6">Cytoplasm</location>
    </subcellularLocation>
</comment>
<dbReference type="EMBL" id="JADIXZ010000001">
    <property type="protein sequence ID" value="MBK6299642.1"/>
    <property type="molecule type" value="Genomic_DNA"/>
</dbReference>
<dbReference type="InterPro" id="IPR037004">
    <property type="entry name" value="Exonuc_VII_ssu_sf"/>
</dbReference>
<dbReference type="GO" id="GO:0008855">
    <property type="term" value="F:exodeoxyribonuclease VII activity"/>
    <property type="evidence" value="ECO:0007669"/>
    <property type="project" value="UniProtKB-UniRule"/>
</dbReference>
<dbReference type="GO" id="GO:0009318">
    <property type="term" value="C:exodeoxyribonuclease VII complex"/>
    <property type="evidence" value="ECO:0007669"/>
    <property type="project" value="UniProtKB-UniRule"/>
</dbReference>
<dbReference type="PANTHER" id="PTHR34137">
    <property type="entry name" value="EXODEOXYRIBONUCLEASE 7 SMALL SUBUNIT"/>
    <property type="match status" value="1"/>
</dbReference>
<gene>
    <name evidence="6" type="primary">xseB</name>
    <name evidence="7" type="ORF">IPF40_00835</name>
    <name evidence="8" type="ORF">IPI13_11415</name>
</gene>
<organism evidence="7 9">
    <name type="scientific">Candidatus Phosphoribacter hodrii</name>
    <dbReference type="NCBI Taxonomy" id="2953743"/>
    <lineage>
        <taxon>Bacteria</taxon>
        <taxon>Bacillati</taxon>
        <taxon>Actinomycetota</taxon>
        <taxon>Actinomycetes</taxon>
        <taxon>Micrococcales</taxon>
        <taxon>Dermatophilaceae</taxon>
        <taxon>Candidatus Phosphoribacter</taxon>
    </lineage>
</organism>
<proteinExistence type="inferred from homology"/>
<evidence type="ECO:0000256" key="3">
    <source>
        <dbReference type="ARBA" id="ARBA00022722"/>
    </source>
</evidence>
<dbReference type="EMBL" id="JADJIB010000004">
    <property type="protein sequence ID" value="MBK7273734.1"/>
    <property type="molecule type" value="Genomic_DNA"/>
</dbReference>